<sequence>MTAASVAAGEASPRPVTDRAGPVRPGEDLDVAVVDRWLKERRPDLRGLPAVTQYSGGASNWTYRLAYGEDGMEGDFILRRPPAGTKAKSAHDMAREFRVQQALKPVFPWVPTMVGLCQDERVIGADFYVMERIAGIIPRANLPRGLDLGPDAVRRLCLAMVDKLVALHRVDPEAAGLSALGKGDGYCRRQVEGWSGRYQKARTWNVPSFAKVRAWLAANTPADSAACVIHNDWRFDNLVLDAADPTHVIGVLDWEMATIGDPLMDLGGALAYWVQADDDFFMRSIRRQPTHLPGMLTRDQVVAHYLAAMGDRLDAKAVDWTFYEVFGLFRLAVIAQQIYYRYHHRQTRNPAFKRFWLLVTYLDWRCRRILRLAGR</sequence>
<protein>
    <submittedName>
        <fullName evidence="3">Aminoglycoside phosphotransferase (APT) family kinase protein</fullName>
    </submittedName>
</protein>
<dbReference type="Gene3D" id="3.90.1200.10">
    <property type="match status" value="1"/>
</dbReference>
<dbReference type="SUPFAM" id="SSF56112">
    <property type="entry name" value="Protein kinase-like (PK-like)"/>
    <property type="match status" value="1"/>
</dbReference>
<accession>A0A560G1V5</accession>
<feature type="domain" description="Aminoglycoside phosphotransferase" evidence="2">
    <location>
        <begin position="51"/>
        <end position="288"/>
    </location>
</feature>
<organism evidence="3 4">
    <name type="scientific">Nitrospirillum amazonense</name>
    <dbReference type="NCBI Taxonomy" id="28077"/>
    <lineage>
        <taxon>Bacteria</taxon>
        <taxon>Pseudomonadati</taxon>
        <taxon>Pseudomonadota</taxon>
        <taxon>Alphaproteobacteria</taxon>
        <taxon>Rhodospirillales</taxon>
        <taxon>Azospirillaceae</taxon>
        <taxon>Nitrospirillum</taxon>
    </lineage>
</organism>
<dbReference type="InterPro" id="IPR041726">
    <property type="entry name" value="ACAD10_11_N"/>
</dbReference>
<dbReference type="EMBL" id="VITO01000006">
    <property type="protein sequence ID" value="TWB27829.1"/>
    <property type="molecule type" value="Genomic_DNA"/>
</dbReference>
<dbReference type="GO" id="GO:0016301">
    <property type="term" value="F:kinase activity"/>
    <property type="evidence" value="ECO:0007669"/>
    <property type="project" value="UniProtKB-KW"/>
</dbReference>
<keyword evidence="3" id="KW-0808">Transferase</keyword>
<dbReference type="PANTHER" id="PTHR47829:SF1">
    <property type="entry name" value="HAD FAMILY PHOSPHATASE"/>
    <property type="match status" value="1"/>
</dbReference>
<name>A0A560G1V5_9PROT</name>
<dbReference type="Gene3D" id="3.30.200.20">
    <property type="entry name" value="Phosphorylase Kinase, domain 1"/>
    <property type="match status" value="1"/>
</dbReference>
<feature type="region of interest" description="Disordered" evidence="1">
    <location>
        <begin position="1"/>
        <end position="25"/>
    </location>
</feature>
<keyword evidence="3" id="KW-0418">Kinase</keyword>
<evidence type="ECO:0000313" key="4">
    <source>
        <dbReference type="Proteomes" id="UP000316545"/>
    </source>
</evidence>
<dbReference type="CDD" id="cd05154">
    <property type="entry name" value="ACAD10_11_N-like"/>
    <property type="match status" value="1"/>
</dbReference>
<dbReference type="RefSeq" id="WP_145616968.1">
    <property type="nucleotide sequence ID" value="NZ_JAYNFR010000001.1"/>
</dbReference>
<reference evidence="3 4" key="1">
    <citation type="submission" date="2019-06" db="EMBL/GenBank/DDBJ databases">
        <title>Genomic Encyclopedia of Type Strains, Phase IV (KMG-V): Genome sequencing to study the core and pangenomes of soil and plant-associated prokaryotes.</title>
        <authorList>
            <person name="Whitman W."/>
        </authorList>
    </citation>
    <scope>NUCLEOTIDE SEQUENCE [LARGE SCALE GENOMIC DNA]</scope>
    <source>
        <strain evidence="3 4">BR 11865</strain>
    </source>
</reference>
<proteinExistence type="predicted"/>
<evidence type="ECO:0000256" key="1">
    <source>
        <dbReference type="SAM" id="MobiDB-lite"/>
    </source>
</evidence>
<comment type="caution">
    <text evidence="3">The sequence shown here is derived from an EMBL/GenBank/DDBJ whole genome shotgun (WGS) entry which is preliminary data.</text>
</comment>
<dbReference type="Proteomes" id="UP000316545">
    <property type="component" value="Unassembled WGS sequence"/>
</dbReference>
<dbReference type="AlphaFoldDB" id="A0A560G1V5"/>
<evidence type="ECO:0000259" key="2">
    <source>
        <dbReference type="Pfam" id="PF01636"/>
    </source>
</evidence>
<evidence type="ECO:0000313" key="3">
    <source>
        <dbReference type="EMBL" id="TWB27829.1"/>
    </source>
</evidence>
<dbReference type="InterPro" id="IPR002575">
    <property type="entry name" value="Aminoglycoside_PTrfase"/>
</dbReference>
<dbReference type="Pfam" id="PF01636">
    <property type="entry name" value="APH"/>
    <property type="match status" value="1"/>
</dbReference>
<dbReference type="PANTHER" id="PTHR47829">
    <property type="entry name" value="HYDROLASE, PUTATIVE (AFU_ORTHOLOGUE AFUA_1G12880)-RELATED"/>
    <property type="match status" value="1"/>
</dbReference>
<keyword evidence="4" id="KW-1185">Reference proteome</keyword>
<dbReference type="InterPro" id="IPR011009">
    <property type="entry name" value="Kinase-like_dom_sf"/>
</dbReference>
<gene>
    <name evidence="3" type="ORF">FBZ88_106294</name>
</gene>
<dbReference type="InterPro" id="IPR052898">
    <property type="entry name" value="ACAD10-like"/>
</dbReference>